<dbReference type="EMBL" id="MT711887">
    <property type="protein sequence ID" value="QNJ57301.1"/>
    <property type="molecule type" value="Genomic_DNA"/>
</dbReference>
<name>A0A7G8LJ79_9CAUD</name>
<evidence type="ECO:0000313" key="2">
    <source>
        <dbReference type="EMBL" id="QNJ57301.1"/>
    </source>
</evidence>
<dbReference type="Proteomes" id="UP000515980">
    <property type="component" value="Segment"/>
</dbReference>
<protein>
    <submittedName>
        <fullName evidence="2">Uncharacterized protein</fullName>
    </submittedName>
</protein>
<proteinExistence type="predicted"/>
<feature type="transmembrane region" description="Helical" evidence="1">
    <location>
        <begin position="51"/>
        <end position="72"/>
    </location>
</feature>
<evidence type="ECO:0000313" key="3">
    <source>
        <dbReference type="Proteomes" id="UP000515980"/>
    </source>
</evidence>
<keyword evidence="1" id="KW-0472">Membrane</keyword>
<keyword evidence="3" id="KW-1185">Reference proteome</keyword>
<keyword evidence="1" id="KW-1133">Transmembrane helix</keyword>
<reference evidence="2 3" key="1">
    <citation type="submission" date="2020-07" db="EMBL/GenBank/DDBJ databases">
        <authorList>
            <person name="Rupe E.O."/>
            <person name="Bordelon E."/>
            <person name="Abraham A."/>
            <person name="Temple L."/>
            <person name="McNeal J."/>
        </authorList>
    </citation>
    <scope>NUCLEOTIDE SEQUENCE [LARGE SCALE GENOMIC DNA]</scope>
</reference>
<evidence type="ECO:0000256" key="1">
    <source>
        <dbReference type="SAM" id="Phobius"/>
    </source>
</evidence>
<gene>
    <name evidence="2" type="ORF">Stalingrad_6</name>
</gene>
<sequence length="74" mass="8243">MPKPNRYQGNGKLYPNGTRFGRYVMRNGHWVDFESPLGKVQPQDFRDTVSLAMWSLVVVCVVVIAALGVAIFGS</sequence>
<keyword evidence="1" id="KW-0812">Transmembrane</keyword>
<organism evidence="2 3">
    <name type="scientific">Pseudomonas phage Stalingrad</name>
    <dbReference type="NCBI Taxonomy" id="2762287"/>
    <lineage>
        <taxon>Viruses</taxon>
        <taxon>Duplodnaviria</taxon>
        <taxon>Heunggongvirae</taxon>
        <taxon>Uroviricota</taxon>
        <taxon>Caudoviricetes</taxon>
        <taxon>Autographivirales</taxon>
        <taxon>Autotranscriptaviridae</taxon>
        <taxon>Studiervirinae</taxon>
        <taxon>Troedvirus</taxon>
        <taxon>Troedvirus stalingrad</taxon>
    </lineage>
</organism>
<accession>A0A7G8LJ79</accession>